<reference evidence="1" key="1">
    <citation type="submission" date="2021-07" db="EMBL/GenBank/DDBJ databases">
        <title>Elsinoe batatas strain:CRI-CJ2 Genome sequencing and assembly.</title>
        <authorList>
            <person name="Huang L."/>
        </authorList>
    </citation>
    <scope>NUCLEOTIDE SEQUENCE</scope>
    <source>
        <strain evidence="1">CRI-CJ2</strain>
    </source>
</reference>
<dbReference type="EMBL" id="JAESVG020000007">
    <property type="protein sequence ID" value="KAG8625846.1"/>
    <property type="molecule type" value="Genomic_DNA"/>
</dbReference>
<evidence type="ECO:0000313" key="2">
    <source>
        <dbReference type="Proteomes" id="UP000809789"/>
    </source>
</evidence>
<keyword evidence="2" id="KW-1185">Reference proteome</keyword>
<gene>
    <name evidence="1" type="ORF">KVT40_006247</name>
</gene>
<proteinExistence type="predicted"/>
<name>A0A8K0PDL7_9PEZI</name>
<dbReference type="OrthoDB" id="10347752at2759"/>
<dbReference type="Proteomes" id="UP000809789">
    <property type="component" value="Unassembled WGS sequence"/>
</dbReference>
<protein>
    <submittedName>
        <fullName evidence="1">Uncharacterized protein</fullName>
    </submittedName>
</protein>
<dbReference type="AlphaFoldDB" id="A0A8K0PDL7"/>
<organism evidence="1 2">
    <name type="scientific">Elsinoe batatas</name>
    <dbReference type="NCBI Taxonomy" id="2601811"/>
    <lineage>
        <taxon>Eukaryota</taxon>
        <taxon>Fungi</taxon>
        <taxon>Dikarya</taxon>
        <taxon>Ascomycota</taxon>
        <taxon>Pezizomycotina</taxon>
        <taxon>Dothideomycetes</taxon>
        <taxon>Dothideomycetidae</taxon>
        <taxon>Myriangiales</taxon>
        <taxon>Elsinoaceae</taxon>
        <taxon>Elsinoe</taxon>
    </lineage>
</organism>
<accession>A0A8K0PDL7</accession>
<comment type="caution">
    <text evidence="1">The sequence shown here is derived from an EMBL/GenBank/DDBJ whole genome shotgun (WGS) entry which is preliminary data.</text>
</comment>
<evidence type="ECO:0000313" key="1">
    <source>
        <dbReference type="EMBL" id="KAG8625846.1"/>
    </source>
</evidence>
<sequence>MHSFRTRGSKLNDMQLDRIRWHAGDVGSPITCLSVFPAVVVRGSWRYLCPDGRAARMATDMHSCPAIYTAVGLCGVSECRTILRYVLVFFGGLLSEAVKTADVDVLRAYANDGNVLDMLRYEHRKGAEKSQLDSRAYFELHD</sequence>